<dbReference type="GO" id="GO:0003677">
    <property type="term" value="F:DNA binding"/>
    <property type="evidence" value="ECO:0007669"/>
    <property type="project" value="InterPro"/>
</dbReference>
<dbReference type="InterPro" id="IPR010982">
    <property type="entry name" value="Lambda_DNA-bd_dom_sf"/>
</dbReference>
<dbReference type="Pfam" id="PF15943">
    <property type="entry name" value="YdaS_toxin"/>
    <property type="match status" value="1"/>
</dbReference>
<dbReference type="Gene3D" id="1.10.260.40">
    <property type="entry name" value="lambda repressor-like DNA-binding domains"/>
    <property type="match status" value="1"/>
</dbReference>
<accession>A0A291AXF0</accession>
<keyword evidence="2" id="KW-1185">Reference proteome</keyword>
<name>A0A291AXF0_9CAUD</name>
<organism evidence="1 2">
    <name type="scientific">Shigella phage Sf11 SMD-2017</name>
    <dbReference type="NCBI Taxonomy" id="2282196"/>
    <lineage>
        <taxon>Viruses</taxon>
        <taxon>Duplodnaviria</taxon>
        <taxon>Heunggongvirae</taxon>
        <taxon>Uroviricota</taxon>
        <taxon>Caudoviricetes</taxon>
        <taxon>Cedarrivervirus</taxon>
        <taxon>Cedarrivervirus Sf11</taxon>
    </lineage>
</organism>
<evidence type="ECO:0000313" key="2">
    <source>
        <dbReference type="Proteomes" id="UP000223389"/>
    </source>
</evidence>
<reference evidence="1 2" key="1">
    <citation type="submission" date="2017-05" db="EMBL/GenBank/DDBJ databases">
        <title>The isolation and characterization of 16 novel Shigella-infecting phages from the environment.</title>
        <authorList>
            <person name="Doore S.M."/>
            <person name="Schrad J.R."/>
            <person name="Dover J.A."/>
            <person name="Parent K.N."/>
        </authorList>
    </citation>
    <scope>NUCLEOTIDE SEQUENCE [LARGE SCALE GENOMIC DNA]</scope>
</reference>
<dbReference type="Proteomes" id="UP000223389">
    <property type="component" value="Segment"/>
</dbReference>
<sequence>MKSIAEQIREMEQTKLSELIDYVGGQSQLARFLGVSKQAVNQWVSRGRISATAAIDAEKLTGGLFRKEDLRPAVTKWIVK</sequence>
<proteinExistence type="predicted"/>
<dbReference type="EMBL" id="MF158038">
    <property type="protein sequence ID" value="ATE85653.1"/>
    <property type="molecule type" value="Genomic_DNA"/>
</dbReference>
<dbReference type="SUPFAM" id="SSF47413">
    <property type="entry name" value="lambda repressor-like DNA-binding domains"/>
    <property type="match status" value="1"/>
</dbReference>
<protein>
    <submittedName>
        <fullName evidence="1">Lambda repressor-like transcriptional regulator</fullName>
    </submittedName>
</protein>
<evidence type="ECO:0000313" key="1">
    <source>
        <dbReference type="EMBL" id="ATE85653.1"/>
    </source>
</evidence>
<gene>
    <name evidence="1" type="ORF">Sf11_gp6</name>
</gene>
<dbReference type="InterPro" id="IPR031856">
    <property type="entry name" value="YdaS_toxin-like"/>
</dbReference>